<feature type="compositionally biased region" description="Low complexity" evidence="1">
    <location>
        <begin position="307"/>
        <end position="321"/>
    </location>
</feature>
<organism evidence="3 4">
    <name type="scientific">Modestobacter versicolor</name>
    <dbReference type="NCBI Taxonomy" id="429133"/>
    <lineage>
        <taxon>Bacteria</taxon>
        <taxon>Bacillati</taxon>
        <taxon>Actinomycetota</taxon>
        <taxon>Actinomycetes</taxon>
        <taxon>Geodermatophilales</taxon>
        <taxon>Geodermatophilaceae</taxon>
        <taxon>Modestobacter</taxon>
    </lineage>
</organism>
<proteinExistence type="predicted"/>
<dbReference type="Pfam" id="PF18915">
    <property type="entry name" value="DUF5667"/>
    <property type="match status" value="1"/>
</dbReference>
<feature type="domain" description="DUF5667" evidence="2">
    <location>
        <begin position="119"/>
        <end position="164"/>
    </location>
</feature>
<dbReference type="AlphaFoldDB" id="A0A839Y208"/>
<accession>A0A839Y208</accession>
<evidence type="ECO:0000256" key="1">
    <source>
        <dbReference type="SAM" id="MobiDB-lite"/>
    </source>
</evidence>
<name>A0A839Y208_9ACTN</name>
<comment type="caution">
    <text evidence="3">The sequence shown here is derived from an EMBL/GenBank/DDBJ whole genome shotgun (WGS) entry which is preliminary data.</text>
</comment>
<reference evidence="3 4" key="1">
    <citation type="submission" date="2020-08" db="EMBL/GenBank/DDBJ databases">
        <title>Sequencing the genomes of 1000 actinobacteria strains.</title>
        <authorList>
            <person name="Klenk H.-P."/>
        </authorList>
    </citation>
    <scope>NUCLEOTIDE SEQUENCE [LARGE SCALE GENOMIC DNA]</scope>
    <source>
        <strain evidence="3 4">DSM 16678</strain>
    </source>
</reference>
<feature type="region of interest" description="Disordered" evidence="1">
    <location>
        <begin position="294"/>
        <end position="398"/>
    </location>
</feature>
<evidence type="ECO:0000313" key="3">
    <source>
        <dbReference type="EMBL" id="MBB3677980.1"/>
    </source>
</evidence>
<dbReference type="InterPro" id="IPR043725">
    <property type="entry name" value="DUF5667"/>
</dbReference>
<protein>
    <recommendedName>
        <fullName evidence="2">DUF5667 domain-containing protein</fullName>
    </recommendedName>
</protein>
<feature type="compositionally biased region" description="Pro residues" evidence="1">
    <location>
        <begin position="374"/>
        <end position="383"/>
    </location>
</feature>
<dbReference type="Proteomes" id="UP000580718">
    <property type="component" value="Unassembled WGS sequence"/>
</dbReference>
<evidence type="ECO:0000259" key="2">
    <source>
        <dbReference type="Pfam" id="PF18915"/>
    </source>
</evidence>
<sequence>MTLHDDAPGPARRGAGDPADAEAALVARLRALSSEHAVDPDEEFRAATRARLVAMAAVRTPATGSARRPTAPTGALRRFLAGGADPRPSPWRTRLTAGLTGAALTVTALGGLLAAAQGARPGDLLYDLKRGGEQTQLALAGDSQRGLTLLDFASTRLDELEELVGVQPGADAVVGTTPSGGEAGLAAGPDVDLVLDTLQTMDEQTSEGTAELTARAVEESDPGALETLTGWAAEQQDGLAGVAGAVPTGAQGALAGSQELVGRVAARGAELRTAFGCPGGPAVEGADDLGPLPAACPAAPPAPAGTPAPSSSSTPAQVPPSGAVPPVDTSAPAAGTGGPAPTTAALPSAGAPGAPTAGGLPPVPAPTSTARPGLPLPSLPLPGAPSTSAAAPSSSPGAVVSVPTLVPGVTVCLPPLVTVGC</sequence>
<dbReference type="EMBL" id="JACIBU010000001">
    <property type="protein sequence ID" value="MBB3677980.1"/>
    <property type="molecule type" value="Genomic_DNA"/>
</dbReference>
<feature type="compositionally biased region" description="Low complexity" evidence="1">
    <location>
        <begin position="329"/>
        <end position="360"/>
    </location>
</feature>
<dbReference type="RefSeq" id="WP_183513996.1">
    <property type="nucleotide sequence ID" value="NZ_JACIBU010000001.1"/>
</dbReference>
<evidence type="ECO:0000313" key="4">
    <source>
        <dbReference type="Proteomes" id="UP000580718"/>
    </source>
</evidence>
<gene>
    <name evidence="3" type="ORF">FHX36_003715</name>
</gene>
<feature type="compositionally biased region" description="Low complexity" evidence="1">
    <location>
        <begin position="384"/>
        <end position="398"/>
    </location>
</feature>